<reference evidence="2" key="1">
    <citation type="journal article" date="2021" name="PeerJ">
        <title>Extensive microbial diversity within the chicken gut microbiome revealed by metagenomics and culture.</title>
        <authorList>
            <person name="Gilroy R."/>
            <person name="Ravi A."/>
            <person name="Getino M."/>
            <person name="Pursley I."/>
            <person name="Horton D.L."/>
            <person name="Alikhan N.F."/>
            <person name="Baker D."/>
            <person name="Gharbi K."/>
            <person name="Hall N."/>
            <person name="Watson M."/>
            <person name="Adriaenssens E.M."/>
            <person name="Foster-Nyarko E."/>
            <person name="Jarju S."/>
            <person name="Secka A."/>
            <person name="Antonio M."/>
            <person name="Oren A."/>
            <person name="Chaudhuri R.R."/>
            <person name="La Ragione R."/>
            <person name="Hildebrand F."/>
            <person name="Pallen M.J."/>
        </authorList>
    </citation>
    <scope>NUCLEOTIDE SEQUENCE</scope>
    <source>
        <strain evidence="2">CHK185-1770</strain>
    </source>
</reference>
<gene>
    <name evidence="2" type="ORF">H9710_01735</name>
</gene>
<evidence type="ECO:0000256" key="1">
    <source>
        <dbReference type="SAM" id="MobiDB-lite"/>
    </source>
</evidence>
<dbReference type="Proteomes" id="UP000826793">
    <property type="component" value="Unassembled WGS sequence"/>
</dbReference>
<evidence type="ECO:0000313" key="2">
    <source>
        <dbReference type="EMBL" id="HJB97279.1"/>
    </source>
</evidence>
<evidence type="ECO:0000313" key="3">
    <source>
        <dbReference type="Proteomes" id="UP000826793"/>
    </source>
</evidence>
<comment type="caution">
    <text evidence="2">The sequence shown here is derived from an EMBL/GenBank/DDBJ whole genome shotgun (WGS) entry which is preliminary data.</text>
</comment>
<protein>
    <submittedName>
        <fullName evidence="2">Uncharacterized protein</fullName>
    </submittedName>
</protein>
<name>A0A9D2MTR4_9FIRM</name>
<accession>A0A9D2MTR4</accession>
<dbReference type="AlphaFoldDB" id="A0A9D2MTR4"/>
<feature type="compositionally biased region" description="Low complexity" evidence="1">
    <location>
        <begin position="120"/>
        <end position="132"/>
    </location>
</feature>
<proteinExistence type="predicted"/>
<sequence>MEFLKNVGRAVGEAAGYLREKNRRAAQLSRLRTVIHCHEKAAQKEYLALGRYYYNNLRDKDNPVTEPHCAALDQVEESLDRALKQLETFYSVEDDGREEITLDDVAVYEQDPTAVEEPVEQAAPEQAAVEPETSAPEKTAQEACENLPFEG</sequence>
<dbReference type="EMBL" id="DWXG01000012">
    <property type="protein sequence ID" value="HJB97279.1"/>
    <property type="molecule type" value="Genomic_DNA"/>
</dbReference>
<reference evidence="2" key="2">
    <citation type="submission" date="2021-04" db="EMBL/GenBank/DDBJ databases">
        <authorList>
            <person name="Gilroy R."/>
        </authorList>
    </citation>
    <scope>NUCLEOTIDE SEQUENCE</scope>
    <source>
        <strain evidence="2">CHK185-1770</strain>
    </source>
</reference>
<organism evidence="2 3">
    <name type="scientific">Candidatus Acutalibacter pullicola</name>
    <dbReference type="NCBI Taxonomy" id="2838417"/>
    <lineage>
        <taxon>Bacteria</taxon>
        <taxon>Bacillati</taxon>
        <taxon>Bacillota</taxon>
        <taxon>Clostridia</taxon>
        <taxon>Eubacteriales</taxon>
        <taxon>Acutalibacteraceae</taxon>
        <taxon>Acutalibacter</taxon>
    </lineage>
</organism>
<feature type="region of interest" description="Disordered" evidence="1">
    <location>
        <begin position="110"/>
        <end position="151"/>
    </location>
</feature>